<evidence type="ECO:0000313" key="3">
    <source>
        <dbReference type="Proteomes" id="UP000015350"/>
    </source>
</evidence>
<proteinExistence type="predicted"/>
<dbReference type="eggNOG" id="ENOG5033H3B">
    <property type="taxonomic scope" value="Bacteria"/>
</dbReference>
<feature type="compositionally biased region" description="Basic and acidic residues" evidence="1">
    <location>
        <begin position="99"/>
        <end position="111"/>
    </location>
</feature>
<protein>
    <submittedName>
        <fullName evidence="2">Uncharacterized protein</fullName>
    </submittedName>
</protein>
<accession>S9TQ21</accession>
<dbReference type="AlphaFoldDB" id="S9TQ21"/>
<name>S9TQ21_MAGFU</name>
<dbReference type="Proteomes" id="UP000015350">
    <property type="component" value="Unassembled WGS sequence"/>
</dbReference>
<feature type="region of interest" description="Disordered" evidence="1">
    <location>
        <begin position="87"/>
        <end position="111"/>
    </location>
</feature>
<dbReference type="OrthoDB" id="7568799at2"/>
<feature type="region of interest" description="Disordered" evidence="1">
    <location>
        <begin position="1"/>
        <end position="31"/>
    </location>
</feature>
<dbReference type="STRING" id="1316936.K678_15184"/>
<comment type="caution">
    <text evidence="2">The sequence shown here is derived from an EMBL/GenBank/DDBJ whole genome shotgun (WGS) entry which is preliminary data.</text>
</comment>
<feature type="compositionally biased region" description="Low complexity" evidence="1">
    <location>
        <begin position="9"/>
        <end position="19"/>
    </location>
</feature>
<sequence>MTDTPAPAPDSAVPAPAASDKAEHMIPKARLDEEVGKRRALETELSAVADAFLSEVPEALKPLIPDGLSPADKIKWFQKAKGTGVFGGGAGTVNVPETDTGKPKTTPREIDLSTLPPAAKLAAGYARKA</sequence>
<evidence type="ECO:0000313" key="2">
    <source>
        <dbReference type="EMBL" id="EPY00610.1"/>
    </source>
</evidence>
<organism evidence="2 3">
    <name type="scientific">Magnetospirillum fulvum MGU-K5</name>
    <dbReference type="NCBI Taxonomy" id="1316936"/>
    <lineage>
        <taxon>Bacteria</taxon>
        <taxon>Pseudomonadati</taxon>
        <taxon>Pseudomonadota</taxon>
        <taxon>Alphaproteobacteria</taxon>
        <taxon>Rhodospirillales</taxon>
        <taxon>Rhodospirillaceae</taxon>
        <taxon>Magnetospirillum</taxon>
    </lineage>
</organism>
<reference evidence="2 3" key="1">
    <citation type="submission" date="2013-04" db="EMBL/GenBank/DDBJ databases">
        <authorList>
            <person name="Kuznetsov B."/>
            <person name="Ivanovsky R."/>
        </authorList>
    </citation>
    <scope>NUCLEOTIDE SEQUENCE [LARGE SCALE GENOMIC DNA]</scope>
    <source>
        <strain evidence="2 3">MGU-K5</strain>
    </source>
</reference>
<dbReference type="EMBL" id="AQPH01000079">
    <property type="protein sequence ID" value="EPY00610.1"/>
    <property type="molecule type" value="Genomic_DNA"/>
</dbReference>
<dbReference type="RefSeq" id="WP_021133324.1">
    <property type="nucleotide sequence ID" value="NZ_AQPH01000079.1"/>
</dbReference>
<evidence type="ECO:0000256" key="1">
    <source>
        <dbReference type="SAM" id="MobiDB-lite"/>
    </source>
</evidence>
<gene>
    <name evidence="2" type="ORF">K678_15184</name>
</gene>
<feature type="compositionally biased region" description="Basic and acidic residues" evidence="1">
    <location>
        <begin position="20"/>
        <end position="31"/>
    </location>
</feature>